<dbReference type="Proteomes" id="UP001519460">
    <property type="component" value="Unassembled WGS sequence"/>
</dbReference>
<reference evidence="1 2" key="1">
    <citation type="journal article" date="2023" name="Sci. Data">
        <title>Genome assembly of the Korean intertidal mud-creeper Batillaria attramentaria.</title>
        <authorList>
            <person name="Patra A.K."/>
            <person name="Ho P.T."/>
            <person name="Jun S."/>
            <person name="Lee S.J."/>
            <person name="Kim Y."/>
            <person name="Won Y.J."/>
        </authorList>
    </citation>
    <scope>NUCLEOTIDE SEQUENCE [LARGE SCALE GENOMIC DNA]</scope>
    <source>
        <strain evidence="1">Wonlab-2016</strain>
    </source>
</reference>
<evidence type="ECO:0000313" key="2">
    <source>
        <dbReference type="Proteomes" id="UP001519460"/>
    </source>
</evidence>
<organism evidence="1 2">
    <name type="scientific">Batillaria attramentaria</name>
    <dbReference type="NCBI Taxonomy" id="370345"/>
    <lineage>
        <taxon>Eukaryota</taxon>
        <taxon>Metazoa</taxon>
        <taxon>Spiralia</taxon>
        <taxon>Lophotrochozoa</taxon>
        <taxon>Mollusca</taxon>
        <taxon>Gastropoda</taxon>
        <taxon>Caenogastropoda</taxon>
        <taxon>Sorbeoconcha</taxon>
        <taxon>Cerithioidea</taxon>
        <taxon>Batillariidae</taxon>
        <taxon>Batillaria</taxon>
    </lineage>
</organism>
<comment type="caution">
    <text evidence="1">The sequence shown here is derived from an EMBL/GenBank/DDBJ whole genome shotgun (WGS) entry which is preliminary data.</text>
</comment>
<protein>
    <submittedName>
        <fullName evidence="1">Uncharacterized protein</fullName>
    </submittedName>
</protein>
<dbReference type="EMBL" id="JACVVK020000324">
    <property type="protein sequence ID" value="KAK7478484.1"/>
    <property type="molecule type" value="Genomic_DNA"/>
</dbReference>
<accession>A0ABD0JUX4</accession>
<name>A0ABD0JUX4_9CAEN</name>
<evidence type="ECO:0000313" key="1">
    <source>
        <dbReference type="EMBL" id="KAK7478484.1"/>
    </source>
</evidence>
<gene>
    <name evidence="1" type="ORF">BaRGS_00030243</name>
</gene>
<proteinExistence type="predicted"/>
<keyword evidence="2" id="KW-1185">Reference proteome</keyword>
<sequence length="140" mass="14869">MCVHGELSGRELTSVGIAWIASLNIRLRLGGLCWFESGGFRYALTSTAVVRLCGGDVQLEVTRGGMMCFAGSQGAGCGGVLQKALYAVISAIHTVHHLGVGVVPLSVWFIGHAVRIVKIMPAVYRSVVVLYQSPLVIQSL</sequence>
<dbReference type="AlphaFoldDB" id="A0ABD0JUX4"/>